<protein>
    <submittedName>
        <fullName evidence="1">Uncharacterized protein LOC108044206</fullName>
    </submittedName>
</protein>
<dbReference type="RefSeq" id="XP_016978604.1">
    <property type="nucleotide sequence ID" value="XM_017123115.1"/>
</dbReference>
<sequence>MSCNRKMIAAKHIICVINELQAADCTLQKTVCHFEIEIQLIKLWAYGLILTE</sequence>
<dbReference type="AlphaFoldDB" id="A0A6P4EPM9"/>
<accession>A0A6P4EPM9</accession>
<organism evidence="1">
    <name type="scientific">Drosophila rhopaloa</name>
    <name type="common">Fruit fly</name>
    <dbReference type="NCBI Taxonomy" id="1041015"/>
    <lineage>
        <taxon>Eukaryota</taxon>
        <taxon>Metazoa</taxon>
        <taxon>Ecdysozoa</taxon>
        <taxon>Arthropoda</taxon>
        <taxon>Hexapoda</taxon>
        <taxon>Insecta</taxon>
        <taxon>Pterygota</taxon>
        <taxon>Neoptera</taxon>
        <taxon>Endopterygota</taxon>
        <taxon>Diptera</taxon>
        <taxon>Brachycera</taxon>
        <taxon>Muscomorpha</taxon>
        <taxon>Ephydroidea</taxon>
        <taxon>Drosophilidae</taxon>
        <taxon>Drosophila</taxon>
        <taxon>Sophophora</taxon>
    </lineage>
</organism>
<evidence type="ECO:0000313" key="1">
    <source>
        <dbReference type="RefSeq" id="XP_016978604.1"/>
    </source>
</evidence>
<gene>
    <name evidence="1" type="primary">LOC108044206</name>
</gene>
<proteinExistence type="predicted"/>
<reference evidence="1" key="1">
    <citation type="submission" date="2025-08" db="UniProtKB">
        <authorList>
            <consortium name="RefSeq"/>
        </authorList>
    </citation>
    <scope>IDENTIFICATION</scope>
</reference>
<name>A0A6P4EPM9_DRORH</name>